<dbReference type="HOGENOM" id="CLU_1530647_0_0_9"/>
<dbReference type="eggNOG" id="ENOG5032W87">
    <property type="taxonomic scope" value="Bacteria"/>
</dbReference>
<dbReference type="OrthoDB" id="2988039at2"/>
<dbReference type="PATRIC" id="fig|1400520.3.peg.1163"/>
<protein>
    <submittedName>
        <fullName evidence="1">Amino acid biosynthesis protein</fullName>
    </submittedName>
</protein>
<proteinExistence type="predicted"/>
<accession>W6T9T5</accession>
<evidence type="ECO:0000313" key="2">
    <source>
        <dbReference type="Proteomes" id="UP000019247"/>
    </source>
</evidence>
<dbReference type="EMBL" id="AWWK01000028">
    <property type="protein sequence ID" value="ETY74658.1"/>
    <property type="molecule type" value="Genomic_DNA"/>
</dbReference>
<evidence type="ECO:0000313" key="1">
    <source>
        <dbReference type="EMBL" id="ETY74658.1"/>
    </source>
</evidence>
<gene>
    <name evidence="1" type="ORF">LFAB_05970</name>
</gene>
<organism evidence="1 2">
    <name type="scientific">Lactiplantibacillus fabifermentans T30PCM01</name>
    <dbReference type="NCBI Taxonomy" id="1400520"/>
    <lineage>
        <taxon>Bacteria</taxon>
        <taxon>Bacillati</taxon>
        <taxon>Bacillota</taxon>
        <taxon>Bacilli</taxon>
        <taxon>Lactobacillales</taxon>
        <taxon>Lactobacillaceae</taxon>
        <taxon>Lactiplantibacillus</taxon>
    </lineage>
</organism>
<reference evidence="1 2" key="1">
    <citation type="journal article" date="2014" name="Genome Announc.">
        <title>Genome Sequence of Lactobacillus fabifermentans Strain T30PCM01, Isolated from Fermenting Grape Marc.</title>
        <authorList>
            <person name="Treu L."/>
            <person name="Vendramin V."/>
            <person name="Bovo B."/>
            <person name="Giacomini A."/>
            <person name="Corich V."/>
            <person name="Campanaro S."/>
        </authorList>
    </citation>
    <scope>NUCLEOTIDE SEQUENCE [LARGE SCALE GENOMIC DNA]</scope>
    <source>
        <strain evidence="1 2">T30PCM01</strain>
    </source>
</reference>
<dbReference type="AlphaFoldDB" id="W6T9T5"/>
<sequence>MRRVHTLGPAVTDSYAAAQTYNQAHWQGSAEIIGHPSFETLLTNLAQYPGDYLLIPAAFKSPQLQASWGDIHYALLDTLQLQATFITPLAPLVVVQRLSADNRVGYTHAATAQLLARSVHGVTVQTAASKYQAYQLYQKNLAAYVLTNEKNVTLTADERIIKRLTPPMVWCLYQINEVLE</sequence>
<dbReference type="RefSeq" id="WP_024623876.1">
    <property type="nucleotide sequence ID" value="NZ_KK036481.1"/>
</dbReference>
<dbReference type="Proteomes" id="UP000019247">
    <property type="component" value="Unassembled WGS sequence"/>
</dbReference>
<name>W6T9T5_9LACO</name>
<dbReference type="STRING" id="1400520.LFAB_05970"/>
<comment type="caution">
    <text evidence="1">The sequence shown here is derived from an EMBL/GenBank/DDBJ whole genome shotgun (WGS) entry which is preliminary data.</text>
</comment>